<dbReference type="EMBL" id="CP075371">
    <property type="protein sequence ID" value="QVT80934.1"/>
    <property type="molecule type" value="Genomic_DNA"/>
</dbReference>
<evidence type="ECO:0000256" key="2">
    <source>
        <dbReference type="SAM" id="SignalP"/>
    </source>
</evidence>
<evidence type="ECO:0000313" key="3">
    <source>
        <dbReference type="EMBL" id="QVT80934.1"/>
    </source>
</evidence>
<name>A0ABX8EK87_9ACTN</name>
<evidence type="ECO:0000313" key="4">
    <source>
        <dbReference type="Proteomes" id="UP000679307"/>
    </source>
</evidence>
<keyword evidence="2" id="KW-0732">Signal</keyword>
<evidence type="ECO:0000256" key="1">
    <source>
        <dbReference type="SAM" id="MobiDB-lite"/>
    </source>
</evidence>
<keyword evidence="4" id="KW-1185">Reference proteome</keyword>
<evidence type="ECO:0008006" key="5">
    <source>
        <dbReference type="Google" id="ProtNLM"/>
    </source>
</evidence>
<feature type="region of interest" description="Disordered" evidence="1">
    <location>
        <begin position="24"/>
        <end position="46"/>
    </location>
</feature>
<dbReference type="PROSITE" id="PS51257">
    <property type="entry name" value="PROKAR_LIPOPROTEIN"/>
    <property type="match status" value="1"/>
</dbReference>
<feature type="compositionally biased region" description="Pro residues" evidence="1">
    <location>
        <begin position="34"/>
        <end position="43"/>
    </location>
</feature>
<gene>
    <name evidence="3" type="ORF">ENKNEFLB_03335</name>
</gene>
<protein>
    <recommendedName>
        <fullName evidence="5">Peptidase</fullName>
    </recommendedName>
</protein>
<dbReference type="InterPro" id="IPR008930">
    <property type="entry name" value="Terpenoid_cyclase/PrenylTrfase"/>
</dbReference>
<feature type="chain" id="PRO_5045816292" description="Peptidase" evidence="2">
    <location>
        <begin position="21"/>
        <end position="369"/>
    </location>
</feature>
<dbReference type="Proteomes" id="UP000679307">
    <property type="component" value="Chromosome"/>
</dbReference>
<proteinExistence type="predicted"/>
<dbReference type="Gene3D" id="1.50.10.20">
    <property type="match status" value="1"/>
</dbReference>
<accession>A0ABX8EK87</accession>
<organism evidence="3 4">
    <name type="scientific">Nocardioides aquaticus</name>
    <dbReference type="NCBI Taxonomy" id="160826"/>
    <lineage>
        <taxon>Bacteria</taxon>
        <taxon>Bacillati</taxon>
        <taxon>Actinomycetota</taxon>
        <taxon>Actinomycetes</taxon>
        <taxon>Propionibacteriales</taxon>
        <taxon>Nocardioidaceae</taxon>
        <taxon>Nocardioides</taxon>
    </lineage>
</organism>
<dbReference type="RefSeq" id="WP_214056392.1">
    <property type="nucleotide sequence ID" value="NZ_BAAAHS010000048.1"/>
</dbReference>
<feature type="signal peptide" evidence="2">
    <location>
        <begin position="1"/>
        <end position="20"/>
    </location>
</feature>
<dbReference type="SUPFAM" id="SSF48239">
    <property type="entry name" value="Terpenoid cyclases/Protein prenyltransferases"/>
    <property type="match status" value="1"/>
</dbReference>
<reference evidence="3 4" key="1">
    <citation type="submission" date="2021-05" db="EMBL/GenBank/DDBJ databases">
        <title>Complete genome of Nocardioides aquaticus KCTC 9944T isolated from meromictic and hypersaline Ekho Lake, Antarctica.</title>
        <authorList>
            <person name="Hwang K."/>
            <person name="Kim K.M."/>
            <person name="Choe H."/>
        </authorList>
    </citation>
    <scope>NUCLEOTIDE SEQUENCE [LARGE SCALE GENOMIC DNA]</scope>
    <source>
        <strain evidence="3 4">KCTC 9944</strain>
    </source>
</reference>
<sequence>MRRGHAGLPALLVVGSLALAGCSGGSSGPTADPSAPPSSPAPSPDAVAAADWLGGQLTDGLVVNEQYDVADVGLSIDVALGLADVDPVTAAAVGDAVTEPRTLAGYVGDPDTAAYAGATAKAAVLATTLDLDPTDVGGLDLPARLEGLVSTEGPTVGRVVDAGPDDFANVVGQTFAVRALDGAGDGDLADDVSAFLVQQQCDDGGFRSTFSAPRAADQGCGDADVPDTDTTALAVVALLGRDDDEKAAAAAEEALSWLLAEQGDDGSFAGGVVGAQDDPEPNANSTGLAGQALALAGEDDAAGQAARWVSGLQVDADAPGPLAEEVGAVAYDQDALDRGAGQGITVPQQDQWRRTTAQAVLALAAVPGA</sequence>
<dbReference type="CDD" id="cd00688">
    <property type="entry name" value="ISOPREN_C2_like"/>
    <property type="match status" value="1"/>
</dbReference>